<dbReference type="Proteomes" id="UP001546774">
    <property type="component" value="Unassembled WGS sequence"/>
</dbReference>
<dbReference type="SUPFAM" id="SSF49452">
    <property type="entry name" value="Starch-binding domain-like"/>
    <property type="match status" value="2"/>
</dbReference>
<dbReference type="EMBL" id="JBBMFS010000013">
    <property type="protein sequence ID" value="MEQ2555841.1"/>
    <property type="molecule type" value="Genomic_DNA"/>
</dbReference>
<feature type="transmembrane region" description="Helical" evidence="1">
    <location>
        <begin position="153"/>
        <end position="173"/>
    </location>
</feature>
<name>A0ABV1H815_9FIRM</name>
<proteinExistence type="predicted"/>
<feature type="chain" id="PRO_5045964031" evidence="2">
    <location>
        <begin position="31"/>
        <end position="1140"/>
    </location>
</feature>
<evidence type="ECO:0000313" key="3">
    <source>
        <dbReference type="EMBL" id="MEQ2555841.1"/>
    </source>
</evidence>
<sequence length="1140" mass="124857">MKKVLKETKALRLLLLSVFLVSFFAMPVFAVSQNQQGVVANLVTDKTSYEADETITTTVTVTNNGTNVLKNVHIQYDIPEKYELANGSKNEDTFESVARGDTVKLTGQIKKSNVVTVTPAPDNSQPAENTETVENVDVTQDNGTAANTFDSHMYVLFMVLFILSGSVLAAGAVKNKKLRKVLSVFFCFFMVFSMLDLSAVNAKADTVAESTMNLNRTITVDGNELELNAQIRFNAVNEDTNTVFDESKTYTRGEWVTLLLDKLNAPLMSADQIDYYYLDSLNSATGTAVETANAYGFLPVPDVEDLEQDIPLFYPDEPCTREFAAYTAVHAMGFNGENTIAMDDWSDANQVKYKDEIKIALVNNFLYLTDNTFYPQKTITGADVKSIFYAIDDLNDSIKLSKDQTYDHSEILDSVVNVAADQAADYSVVKNGDVYEVTLPNKKTTDGIKVDDVIRLPESTEYATGLMLKVAQISQSGDSVKLVCTVPELAEIYSKLDLAELGLPSVDSFVAAEGVTCEYNSNGSITADDSGLYPLSINAGGSTEIPGTLEFTIAEKEITDNLKVSGSVEVEIPDITCIAKANVGWRGVDVDEFTLSISEKIKIASQLELTLAESGYELTNSNGATRFESGRIEIGRLPIRIGATGLSFDIVFFCNVSAKGTASITYTINSTQGYQYKNGASRAIFDFYDSLDFMEIKASGTAGLGLSGVLCAFNLIDLAGYAGEAGIGFNGSFTPHILATDTLYCGDLTLYAYAKSGIDQETVVGKFLKDVCHYTLEIEHLGNNAKNRRKKKFHVENGSVVPECTFGTGELKGLIASADENEPIAGARIRIYSGETLGENLVRTIYTDETGNYSVDNLTAGTYSIEIAATGYKKYDMQVEITENATVYNETLLMIGRNGEDGVGTVTGELKDALTGLPIQDMTYNIREDWNNTTGTVLETGTFDASTYELSLNPGNYTLEIIKENYITNHINIAVVLDETKTYNVTLSPENSSIDADNLRIVLTWGEYPWDLDSHLYGKDKLTDSDVFHTCYWAKNYYQGSTAIAKLDVDDTTSYGPETTTIYELNDDMKYSYYVHDFTNGYSSSSTAMAASGAKVQVYAGNVCYFTFNVPNEGGTWWHVFDYDPATDALTPVNAMSYSN</sequence>
<organism evidence="3 4">
    <name type="scientific">Lachnospira intestinalis</name>
    <dbReference type="NCBI Taxonomy" id="3133158"/>
    <lineage>
        <taxon>Bacteria</taxon>
        <taxon>Bacillati</taxon>
        <taxon>Bacillota</taxon>
        <taxon>Clostridia</taxon>
        <taxon>Lachnospirales</taxon>
        <taxon>Lachnospiraceae</taxon>
        <taxon>Lachnospira</taxon>
    </lineage>
</organism>
<feature type="transmembrane region" description="Helical" evidence="1">
    <location>
        <begin position="180"/>
        <end position="200"/>
    </location>
</feature>
<dbReference type="Pfam" id="PF13620">
    <property type="entry name" value="CarboxypepD_reg"/>
    <property type="match status" value="1"/>
</dbReference>
<gene>
    <name evidence="3" type="ORF">WMO37_12660</name>
</gene>
<keyword evidence="1" id="KW-0472">Membrane</keyword>
<evidence type="ECO:0000256" key="2">
    <source>
        <dbReference type="SAM" id="SignalP"/>
    </source>
</evidence>
<protein>
    <submittedName>
        <fullName evidence="3">Carboxypeptidase regulatory-like domain-containing protein</fullName>
    </submittedName>
</protein>
<dbReference type="Gene3D" id="2.60.40.1120">
    <property type="entry name" value="Carboxypeptidase-like, regulatory domain"/>
    <property type="match status" value="2"/>
</dbReference>
<keyword evidence="2" id="KW-0732">Signal</keyword>
<evidence type="ECO:0000256" key="1">
    <source>
        <dbReference type="SAM" id="Phobius"/>
    </source>
</evidence>
<comment type="caution">
    <text evidence="3">The sequence shown here is derived from an EMBL/GenBank/DDBJ whole genome shotgun (WGS) entry which is preliminary data.</text>
</comment>
<keyword evidence="4" id="KW-1185">Reference proteome</keyword>
<feature type="signal peptide" evidence="2">
    <location>
        <begin position="1"/>
        <end position="30"/>
    </location>
</feature>
<evidence type="ECO:0000313" key="4">
    <source>
        <dbReference type="Proteomes" id="UP001546774"/>
    </source>
</evidence>
<dbReference type="InterPro" id="IPR013784">
    <property type="entry name" value="Carb-bd-like_fold"/>
</dbReference>
<accession>A0ABV1H815</accession>
<keyword evidence="1" id="KW-0812">Transmembrane</keyword>
<reference evidence="3" key="1">
    <citation type="submission" date="2024-03" db="EMBL/GenBank/DDBJ databases">
        <title>Human intestinal bacterial collection.</title>
        <authorList>
            <person name="Pauvert C."/>
            <person name="Hitch T.C.A."/>
            <person name="Clavel T."/>
        </authorList>
    </citation>
    <scope>NUCLEOTIDE SEQUENCE [LARGE SCALE GENOMIC DNA]</scope>
    <source>
        <strain evidence="3">CLA-AA-H89B</strain>
    </source>
</reference>
<keyword evidence="1" id="KW-1133">Transmembrane helix</keyword>